<reference evidence="4 5" key="1">
    <citation type="submission" date="2018-09" db="EMBL/GenBank/DDBJ databases">
        <title>Genome sequencing of Nocardioides immobilis CCTCC AB 2017083 for comparison to Nocardioides silvaticus.</title>
        <authorList>
            <person name="Li C."/>
            <person name="Wang G."/>
        </authorList>
    </citation>
    <scope>NUCLEOTIDE SEQUENCE [LARGE SCALE GENOMIC DNA]</scope>
    <source>
        <strain evidence="4 5">CCTCC AB 2017083</strain>
    </source>
</reference>
<dbReference type="EMBL" id="QXGH01000022">
    <property type="protein sequence ID" value="RHW25681.1"/>
    <property type="molecule type" value="Genomic_DNA"/>
</dbReference>
<dbReference type="GO" id="GO:0005576">
    <property type="term" value="C:extracellular region"/>
    <property type="evidence" value="ECO:0007669"/>
    <property type="project" value="TreeGrafter"/>
</dbReference>
<dbReference type="Proteomes" id="UP000283644">
    <property type="component" value="Unassembled WGS sequence"/>
</dbReference>
<dbReference type="AlphaFoldDB" id="A0A417XZ95"/>
<evidence type="ECO:0000313" key="5">
    <source>
        <dbReference type="Proteomes" id="UP000283644"/>
    </source>
</evidence>
<evidence type="ECO:0000313" key="4">
    <source>
        <dbReference type="EMBL" id="RHW25681.1"/>
    </source>
</evidence>
<dbReference type="InterPro" id="IPR024516">
    <property type="entry name" value="Mce_C"/>
</dbReference>
<evidence type="ECO:0000256" key="1">
    <source>
        <dbReference type="SAM" id="MobiDB-lite"/>
    </source>
</evidence>
<feature type="domain" description="Mammalian cell entry C-terminal" evidence="3">
    <location>
        <begin position="120"/>
        <end position="335"/>
    </location>
</feature>
<accession>A0A417XZ95</accession>
<dbReference type="Pfam" id="PF02470">
    <property type="entry name" value="MlaD"/>
    <property type="match status" value="1"/>
</dbReference>
<comment type="caution">
    <text evidence="4">The sequence shown here is derived from an EMBL/GenBank/DDBJ whole genome shotgun (WGS) entry which is preliminary data.</text>
</comment>
<organism evidence="4 5">
    <name type="scientific">Nocardioides immobilis</name>
    <dbReference type="NCBI Taxonomy" id="2049295"/>
    <lineage>
        <taxon>Bacteria</taxon>
        <taxon>Bacillati</taxon>
        <taxon>Actinomycetota</taxon>
        <taxon>Actinomycetes</taxon>
        <taxon>Propionibacteriales</taxon>
        <taxon>Nocardioidaceae</taxon>
        <taxon>Nocardioides</taxon>
    </lineage>
</organism>
<dbReference type="OrthoDB" id="3460188at2"/>
<dbReference type="InterPro" id="IPR005693">
    <property type="entry name" value="Mce"/>
</dbReference>
<feature type="domain" description="Mce/MlaD" evidence="2">
    <location>
        <begin position="37"/>
        <end position="113"/>
    </location>
</feature>
<dbReference type="InterPro" id="IPR003399">
    <property type="entry name" value="Mce/MlaD"/>
</dbReference>
<proteinExistence type="predicted"/>
<evidence type="ECO:0000259" key="3">
    <source>
        <dbReference type="Pfam" id="PF11887"/>
    </source>
</evidence>
<dbReference type="GO" id="GO:0051701">
    <property type="term" value="P:biological process involved in interaction with host"/>
    <property type="evidence" value="ECO:0007669"/>
    <property type="project" value="TreeGrafter"/>
</dbReference>
<evidence type="ECO:0000259" key="2">
    <source>
        <dbReference type="Pfam" id="PF02470"/>
    </source>
</evidence>
<dbReference type="PANTHER" id="PTHR33371:SF19">
    <property type="entry name" value="MCE-FAMILY PROTEIN MCE4A"/>
    <property type="match status" value="1"/>
</dbReference>
<dbReference type="PANTHER" id="PTHR33371">
    <property type="entry name" value="INTERMEMBRANE PHOSPHOLIPID TRANSPORT SYSTEM BINDING PROTEIN MLAD-RELATED"/>
    <property type="match status" value="1"/>
</dbReference>
<feature type="region of interest" description="Disordered" evidence="1">
    <location>
        <begin position="324"/>
        <end position="357"/>
    </location>
</feature>
<dbReference type="InterPro" id="IPR052336">
    <property type="entry name" value="MlaD_Phospholipid_Transporter"/>
</dbReference>
<dbReference type="NCBIfam" id="TIGR00996">
    <property type="entry name" value="Mtu_fam_mce"/>
    <property type="match status" value="1"/>
</dbReference>
<dbReference type="Pfam" id="PF11887">
    <property type="entry name" value="Mce4_CUP1"/>
    <property type="match status" value="1"/>
</dbReference>
<gene>
    <name evidence="4" type="ORF">D0Z08_18060</name>
</gene>
<protein>
    <submittedName>
        <fullName evidence="4">MCE family protein</fullName>
    </submittedName>
</protein>
<sequence length="357" mass="37627">MLNESNKVKLGALGLVLTVVAGFAITGALYTRAFADPVEVTVESTRAGLVMDPGNKVKLRGVEIGRVGSVELVGDSVEIVLEIDRDEFDGIPSDVVADIRSTTVFGAKYVELVSRDGGGQLAAGATLRTMGVTTEVNTVFDSLQRVLTGVDVADLNQTLTVLSSTLSGRGDQVAALAQQADEYLTKLQPLLPQLREDLLQVARFSRIAVEVSPALISILRDATVTAGTVVDKQASLHTLLADLTILGGRGAEVLGINAEALDALVRGLNLPSSTLRVYSSELPCFILGLDRTRKIMADVIGGTDNSLRALVSFRSKLSKYTAPADLPDYPSGRGPDCHGLPALSPSQIPVPERGAPQ</sequence>
<name>A0A417XZ95_9ACTN</name>
<keyword evidence="5" id="KW-1185">Reference proteome</keyword>
<dbReference type="RefSeq" id="WP_118926648.1">
    <property type="nucleotide sequence ID" value="NZ_QXGH01000022.1"/>
</dbReference>